<accession>A0A6C0BFS8</accession>
<proteinExistence type="predicted"/>
<name>A0A6C0BFS8_9ZZZZ</name>
<organism evidence="1">
    <name type="scientific">viral metagenome</name>
    <dbReference type="NCBI Taxonomy" id="1070528"/>
    <lineage>
        <taxon>unclassified sequences</taxon>
        <taxon>metagenomes</taxon>
        <taxon>organismal metagenomes</taxon>
    </lineage>
</organism>
<evidence type="ECO:0008006" key="2">
    <source>
        <dbReference type="Google" id="ProtNLM"/>
    </source>
</evidence>
<dbReference type="AlphaFoldDB" id="A0A6C0BFS8"/>
<sequence>MVSSVKKLNVYIIHASHLHERRRVIDELKKTLGKYTFSKMKVGEIITINANDPQEIPTEFIQKNIDYAHTKSDEEMYKIYNSLTRILHVNNVSNALKHHAALLSIAQCDDPDVVHLVIEDDIMYEPRMCMLLDKTIDIWNSGDYEILFLGMPNNTEMPNTNVVKTKECKDVFRVLPYNDSYILSPKTARVLADNFLPLKYHTNIQLDYLCHKNNIKKYQTVPNIFVDGSKYGLFLSSLQVHNELIFNKDYMFVKNLVNRDTNTQPITNEEKKVVEKIMTDSQIAENPDFMALAGKYVREIKKDYKNAYEIYQKTYDAYIKNKSILNNESMFLRDFINLHAHMQNDV</sequence>
<protein>
    <recommendedName>
        <fullName evidence="2">Glycosyltransferase</fullName>
    </recommendedName>
</protein>
<evidence type="ECO:0000313" key="1">
    <source>
        <dbReference type="EMBL" id="QHS90594.1"/>
    </source>
</evidence>
<reference evidence="1" key="1">
    <citation type="journal article" date="2020" name="Nature">
        <title>Giant virus diversity and host interactions through global metagenomics.</title>
        <authorList>
            <person name="Schulz F."/>
            <person name="Roux S."/>
            <person name="Paez-Espino D."/>
            <person name="Jungbluth S."/>
            <person name="Walsh D.A."/>
            <person name="Denef V.J."/>
            <person name="McMahon K.D."/>
            <person name="Konstantinidis K.T."/>
            <person name="Eloe-Fadrosh E.A."/>
            <person name="Kyrpides N.C."/>
            <person name="Woyke T."/>
        </authorList>
    </citation>
    <scope>NUCLEOTIDE SEQUENCE</scope>
    <source>
        <strain evidence="1">GVMAG-M-3300010354-11</strain>
    </source>
</reference>
<dbReference type="EMBL" id="MN739141">
    <property type="protein sequence ID" value="QHS90594.1"/>
    <property type="molecule type" value="Genomic_DNA"/>
</dbReference>